<dbReference type="EMBL" id="JAJVCN010000003">
    <property type="protein sequence ID" value="MCE7008747.1"/>
    <property type="molecule type" value="Genomic_DNA"/>
</dbReference>
<evidence type="ECO:0008006" key="3">
    <source>
        <dbReference type="Google" id="ProtNLM"/>
    </source>
</evidence>
<organism evidence="1 2">
    <name type="scientific">Kibdelosporangium philippinense</name>
    <dbReference type="NCBI Taxonomy" id="211113"/>
    <lineage>
        <taxon>Bacteria</taxon>
        <taxon>Bacillati</taxon>
        <taxon>Actinomycetota</taxon>
        <taxon>Actinomycetes</taxon>
        <taxon>Pseudonocardiales</taxon>
        <taxon>Pseudonocardiaceae</taxon>
        <taxon>Kibdelosporangium</taxon>
    </lineage>
</organism>
<gene>
    <name evidence="1" type="ORF">LWC34_38940</name>
</gene>
<name>A0ABS8ZME3_9PSEU</name>
<accession>A0ABS8ZME3</accession>
<comment type="caution">
    <text evidence="1">The sequence shown here is derived from an EMBL/GenBank/DDBJ whole genome shotgun (WGS) entry which is preliminary data.</text>
</comment>
<protein>
    <recommendedName>
        <fullName evidence="3">KTSC domain-containing protein</fullName>
    </recommendedName>
</protein>
<sequence>MLSTKYRREGREASRMYDILNTATGETMTCVSDKGRARLLAAPMEFHRVVDVSHQGYMYAHGPRRGWAQEHPHDHAGREHIRLRLVALIAEAERRSADSE</sequence>
<keyword evidence="2" id="KW-1185">Reference proteome</keyword>
<evidence type="ECO:0000313" key="2">
    <source>
        <dbReference type="Proteomes" id="UP001521150"/>
    </source>
</evidence>
<dbReference type="RefSeq" id="WP_233730218.1">
    <property type="nucleotide sequence ID" value="NZ_JAJVCN010000003.1"/>
</dbReference>
<proteinExistence type="predicted"/>
<reference evidence="1 2" key="1">
    <citation type="submission" date="2021-12" db="EMBL/GenBank/DDBJ databases">
        <title>Genome sequence of Kibdelosporangium philippinense ATCC 49844.</title>
        <authorList>
            <person name="Fedorov E.A."/>
            <person name="Omeragic M."/>
            <person name="Shalygina K.F."/>
            <person name="Maclea K.S."/>
        </authorList>
    </citation>
    <scope>NUCLEOTIDE SEQUENCE [LARGE SCALE GENOMIC DNA]</scope>
    <source>
        <strain evidence="1 2">ATCC 49844</strain>
    </source>
</reference>
<dbReference type="Proteomes" id="UP001521150">
    <property type="component" value="Unassembled WGS sequence"/>
</dbReference>
<evidence type="ECO:0000313" key="1">
    <source>
        <dbReference type="EMBL" id="MCE7008747.1"/>
    </source>
</evidence>